<organism evidence="3 4">
    <name type="scientific">Erwinia mallotivora</name>
    <dbReference type="NCBI Taxonomy" id="69222"/>
    <lineage>
        <taxon>Bacteria</taxon>
        <taxon>Pseudomonadati</taxon>
        <taxon>Pseudomonadota</taxon>
        <taxon>Gammaproteobacteria</taxon>
        <taxon>Enterobacterales</taxon>
        <taxon>Erwiniaceae</taxon>
        <taxon>Erwinia</taxon>
    </lineage>
</organism>
<reference evidence="3 4" key="1">
    <citation type="submission" date="2014-02" db="EMBL/GenBank/DDBJ databases">
        <title>Draft genome of Erwinia mallotivora strain BT-MARDI, a papaya dieback pathogen.</title>
        <authorList>
            <person name="Redzuan R."/>
            <person name="Abu Bakar N."/>
            <person name="Badrun R."/>
            <person name="Mohd Raih M.F."/>
            <person name="Rozano L."/>
            <person name="Mat Amin N."/>
        </authorList>
    </citation>
    <scope>NUCLEOTIDE SEQUENCE [LARGE SCALE GENOMIC DNA]</scope>
    <source>
        <strain evidence="3 4">BT-MARDI</strain>
    </source>
</reference>
<dbReference type="Gene3D" id="3.40.1440.10">
    <property type="entry name" value="GIY-YIG endonuclease"/>
    <property type="match status" value="1"/>
</dbReference>
<accession>A0A014MBJ6</accession>
<comment type="similarity">
    <text evidence="1">Belongs to the UPF0213 family.</text>
</comment>
<dbReference type="PATRIC" id="fig|69222.5.peg.2019"/>
<protein>
    <submittedName>
        <fullName evidence="3">Excinuclease ABC subunit A</fullName>
    </submittedName>
</protein>
<dbReference type="STRING" id="69222.BG55_09810"/>
<dbReference type="RefSeq" id="WP_034936798.1">
    <property type="nucleotide sequence ID" value="NZ_JFHN01000045.1"/>
</dbReference>
<sequence>MKNHGEAQWRLYILRTASGLLYTGITNDIDRRFNQHQNGKGAKALRGKGPLELLFHCEAGDRANASKLEYQVKKLRRLDKIRLIAHQPVSLALWLDTLKNG</sequence>
<dbReference type="InterPro" id="IPR035901">
    <property type="entry name" value="GIY-YIG_endonuc_sf"/>
</dbReference>
<dbReference type="OrthoDB" id="9797095at2"/>
<dbReference type="Proteomes" id="UP000019918">
    <property type="component" value="Unassembled WGS sequence"/>
</dbReference>
<evidence type="ECO:0000313" key="3">
    <source>
        <dbReference type="EMBL" id="EXU75474.1"/>
    </source>
</evidence>
<evidence type="ECO:0000259" key="2">
    <source>
        <dbReference type="PROSITE" id="PS50164"/>
    </source>
</evidence>
<name>A0A014MBJ6_9GAMM</name>
<dbReference type="CDD" id="cd10456">
    <property type="entry name" value="GIY-YIG_UPF0213"/>
    <property type="match status" value="1"/>
</dbReference>
<dbReference type="SUPFAM" id="SSF82771">
    <property type="entry name" value="GIY-YIG endonuclease"/>
    <property type="match status" value="1"/>
</dbReference>
<dbReference type="EMBL" id="JFHN01000045">
    <property type="protein sequence ID" value="EXU75474.1"/>
    <property type="molecule type" value="Genomic_DNA"/>
</dbReference>
<gene>
    <name evidence="3" type="ORF">BG55_09810</name>
</gene>
<feature type="domain" description="GIY-YIG" evidence="2">
    <location>
        <begin position="7"/>
        <end position="82"/>
    </location>
</feature>
<dbReference type="Pfam" id="PF01541">
    <property type="entry name" value="GIY-YIG"/>
    <property type="match status" value="1"/>
</dbReference>
<keyword evidence="4" id="KW-1185">Reference proteome</keyword>
<dbReference type="InterPro" id="IPR050190">
    <property type="entry name" value="UPF0213_domain"/>
</dbReference>
<dbReference type="InterPro" id="IPR000305">
    <property type="entry name" value="GIY-YIG_endonuc"/>
</dbReference>
<dbReference type="PANTHER" id="PTHR34477">
    <property type="entry name" value="UPF0213 PROTEIN YHBQ"/>
    <property type="match status" value="1"/>
</dbReference>
<dbReference type="AlphaFoldDB" id="A0A014MBJ6"/>
<comment type="caution">
    <text evidence="3">The sequence shown here is derived from an EMBL/GenBank/DDBJ whole genome shotgun (WGS) entry which is preliminary data.</text>
</comment>
<proteinExistence type="inferred from homology"/>
<evidence type="ECO:0000256" key="1">
    <source>
        <dbReference type="ARBA" id="ARBA00007435"/>
    </source>
</evidence>
<evidence type="ECO:0000313" key="4">
    <source>
        <dbReference type="Proteomes" id="UP000019918"/>
    </source>
</evidence>
<dbReference type="PROSITE" id="PS50164">
    <property type="entry name" value="GIY_YIG"/>
    <property type="match status" value="1"/>
</dbReference>
<dbReference type="PANTHER" id="PTHR34477:SF1">
    <property type="entry name" value="UPF0213 PROTEIN YHBQ"/>
    <property type="match status" value="1"/>
</dbReference>